<evidence type="ECO:0000313" key="3">
    <source>
        <dbReference type="Proteomes" id="UP001153737"/>
    </source>
</evidence>
<dbReference type="EMBL" id="OU896709">
    <property type="protein sequence ID" value="CAG9819974.1"/>
    <property type="molecule type" value="Genomic_DNA"/>
</dbReference>
<feature type="region of interest" description="Disordered" evidence="1">
    <location>
        <begin position="13"/>
        <end position="104"/>
    </location>
</feature>
<reference evidence="2" key="2">
    <citation type="submission" date="2022-10" db="EMBL/GenBank/DDBJ databases">
        <authorList>
            <consortium name="ENA_rothamsted_submissions"/>
            <consortium name="culmorum"/>
            <person name="King R."/>
        </authorList>
    </citation>
    <scope>NUCLEOTIDE SEQUENCE</scope>
</reference>
<proteinExistence type="predicted"/>
<name>A0A9N9SIT4_PHACE</name>
<feature type="compositionally biased region" description="Low complexity" evidence="1">
    <location>
        <begin position="93"/>
        <end position="104"/>
    </location>
</feature>
<evidence type="ECO:0000313" key="2">
    <source>
        <dbReference type="EMBL" id="CAG9819974.1"/>
    </source>
</evidence>
<dbReference type="Proteomes" id="UP001153737">
    <property type="component" value="Chromosome 3"/>
</dbReference>
<keyword evidence="3" id="KW-1185">Reference proteome</keyword>
<evidence type="ECO:0000256" key="1">
    <source>
        <dbReference type="SAM" id="MobiDB-lite"/>
    </source>
</evidence>
<accession>A0A9N9SIT4</accession>
<feature type="region of interest" description="Disordered" evidence="1">
    <location>
        <begin position="193"/>
        <end position="227"/>
    </location>
</feature>
<sequence length="258" mass="28299">MYFVILQNCHLESQEQNPSQSTTISAPPPLTPINILKSAGVQTTTLPKLQRIPRPKDSPFQQETHDPGISSIPDLPKLTPRPLQLPDNPAPAEESSTETSTCETGKSLVGSVTSWLPHNAKIVVNLEQTAEEPFEVSRPQYVEFLGGRKFLVIPKHNFMSVSPTVASTANRRNIEDNLDDLETTTVVIDSARLDPNPIPEVKTEPDSSFKPENIESIPDSSHSSEMVEVNRTASEFVVTLGADEKPGEDGKVVDKEPE</sequence>
<gene>
    <name evidence="2" type="ORF">PHAECO_LOCUS7738</name>
</gene>
<reference evidence="2" key="1">
    <citation type="submission" date="2022-01" db="EMBL/GenBank/DDBJ databases">
        <authorList>
            <person name="King R."/>
        </authorList>
    </citation>
    <scope>NUCLEOTIDE SEQUENCE</scope>
</reference>
<protein>
    <submittedName>
        <fullName evidence="2">Uncharacterized protein</fullName>
    </submittedName>
</protein>
<dbReference type="AlphaFoldDB" id="A0A9N9SIT4"/>
<feature type="compositionally biased region" description="Polar residues" evidence="1">
    <location>
        <begin position="13"/>
        <end position="25"/>
    </location>
</feature>
<feature type="compositionally biased region" description="Basic and acidic residues" evidence="1">
    <location>
        <begin position="201"/>
        <end position="213"/>
    </location>
</feature>
<organism evidence="2 3">
    <name type="scientific">Phaedon cochleariae</name>
    <name type="common">Mustard beetle</name>
    <dbReference type="NCBI Taxonomy" id="80249"/>
    <lineage>
        <taxon>Eukaryota</taxon>
        <taxon>Metazoa</taxon>
        <taxon>Ecdysozoa</taxon>
        <taxon>Arthropoda</taxon>
        <taxon>Hexapoda</taxon>
        <taxon>Insecta</taxon>
        <taxon>Pterygota</taxon>
        <taxon>Neoptera</taxon>
        <taxon>Endopterygota</taxon>
        <taxon>Coleoptera</taxon>
        <taxon>Polyphaga</taxon>
        <taxon>Cucujiformia</taxon>
        <taxon>Chrysomeloidea</taxon>
        <taxon>Chrysomelidae</taxon>
        <taxon>Chrysomelinae</taxon>
        <taxon>Chrysomelini</taxon>
        <taxon>Phaedon</taxon>
    </lineage>
</organism>